<proteinExistence type="predicted"/>
<evidence type="ECO:0000313" key="1">
    <source>
        <dbReference type="EMBL" id="KKN89675.1"/>
    </source>
</evidence>
<organism evidence="1">
    <name type="scientific">marine sediment metagenome</name>
    <dbReference type="NCBI Taxonomy" id="412755"/>
    <lineage>
        <taxon>unclassified sequences</taxon>
        <taxon>metagenomes</taxon>
        <taxon>ecological metagenomes</taxon>
    </lineage>
</organism>
<dbReference type="AlphaFoldDB" id="A0A0F9U8W6"/>
<protein>
    <submittedName>
        <fullName evidence="1">Uncharacterized protein</fullName>
    </submittedName>
</protein>
<gene>
    <name evidence="1" type="ORF">LCGC14_0235210</name>
</gene>
<name>A0A0F9U8W6_9ZZZZ</name>
<reference evidence="1" key="1">
    <citation type="journal article" date="2015" name="Nature">
        <title>Complex archaea that bridge the gap between prokaryotes and eukaryotes.</title>
        <authorList>
            <person name="Spang A."/>
            <person name="Saw J.H."/>
            <person name="Jorgensen S.L."/>
            <person name="Zaremba-Niedzwiedzka K."/>
            <person name="Martijn J."/>
            <person name="Lind A.E."/>
            <person name="van Eijk R."/>
            <person name="Schleper C."/>
            <person name="Guy L."/>
            <person name="Ettema T.J."/>
        </authorList>
    </citation>
    <scope>NUCLEOTIDE SEQUENCE</scope>
</reference>
<accession>A0A0F9U8W6</accession>
<sequence length="86" mass="9528">MNGDKSVRAIVSEWLFCNDYDGLVSEGCECGCRLGDLVPCDSPCETCIAGYEGPDPEGDYDWMIYLSKKAAHEARKQLSAKENEQD</sequence>
<comment type="caution">
    <text evidence="1">The sequence shown here is derived from an EMBL/GenBank/DDBJ whole genome shotgun (WGS) entry which is preliminary data.</text>
</comment>
<dbReference type="EMBL" id="LAZR01000116">
    <property type="protein sequence ID" value="KKN89675.1"/>
    <property type="molecule type" value="Genomic_DNA"/>
</dbReference>